<dbReference type="InterPro" id="IPR017871">
    <property type="entry name" value="ABC_transporter-like_CS"/>
</dbReference>
<dbReference type="SUPFAM" id="SSF49879">
    <property type="entry name" value="SMAD/FHA domain"/>
    <property type="match status" value="2"/>
</dbReference>
<dbReference type="InterPro" id="IPR003439">
    <property type="entry name" value="ABC_transporter-like_ATP-bd"/>
</dbReference>
<dbReference type="Pfam" id="PF00005">
    <property type="entry name" value="ABC_tran"/>
    <property type="match status" value="1"/>
</dbReference>
<dbReference type="GO" id="GO:0016020">
    <property type="term" value="C:membrane"/>
    <property type="evidence" value="ECO:0007669"/>
    <property type="project" value="UniProtKB-SubCell"/>
</dbReference>
<keyword evidence="3 9" id="KW-0812">Transmembrane</keyword>
<evidence type="ECO:0000313" key="12">
    <source>
        <dbReference type="EMBL" id="QNL98880.1"/>
    </source>
</evidence>
<evidence type="ECO:0000256" key="3">
    <source>
        <dbReference type="ARBA" id="ARBA00022692"/>
    </source>
</evidence>
<dbReference type="GO" id="GO:0016887">
    <property type="term" value="F:ATP hydrolysis activity"/>
    <property type="evidence" value="ECO:0007669"/>
    <property type="project" value="InterPro"/>
</dbReference>
<feature type="transmembrane region" description="Helical" evidence="9">
    <location>
        <begin position="826"/>
        <end position="847"/>
    </location>
</feature>
<dbReference type="InterPro" id="IPR050352">
    <property type="entry name" value="ABCG_transporters"/>
</dbReference>
<evidence type="ECO:0000259" key="10">
    <source>
        <dbReference type="PROSITE" id="PS50006"/>
    </source>
</evidence>
<keyword evidence="5 12" id="KW-0067">ATP-binding</keyword>
<dbReference type="AlphaFoldDB" id="A0A7G9FJZ9"/>
<evidence type="ECO:0000256" key="7">
    <source>
        <dbReference type="ARBA" id="ARBA00023136"/>
    </source>
</evidence>
<dbReference type="SUPFAM" id="SSF52540">
    <property type="entry name" value="P-loop containing nucleoside triphosphate hydrolases"/>
    <property type="match status" value="1"/>
</dbReference>
<dbReference type="SMART" id="SM00382">
    <property type="entry name" value="AAA"/>
    <property type="match status" value="1"/>
</dbReference>
<feature type="domain" description="ABC transporter" evidence="11">
    <location>
        <begin position="241"/>
        <end position="479"/>
    </location>
</feature>
<proteinExistence type="predicted"/>
<dbReference type="RefSeq" id="WP_249320980.1">
    <property type="nucleotide sequence ID" value="NZ_CP060632.1"/>
</dbReference>
<dbReference type="InterPro" id="IPR027417">
    <property type="entry name" value="P-loop_NTPase"/>
</dbReference>
<evidence type="ECO:0000259" key="11">
    <source>
        <dbReference type="PROSITE" id="PS50893"/>
    </source>
</evidence>
<keyword evidence="2" id="KW-0813">Transport</keyword>
<dbReference type="InterPro" id="IPR000253">
    <property type="entry name" value="FHA_dom"/>
</dbReference>
<dbReference type="Pfam" id="PF01061">
    <property type="entry name" value="ABC2_membrane"/>
    <property type="match status" value="1"/>
</dbReference>
<dbReference type="PANTHER" id="PTHR48041">
    <property type="entry name" value="ABC TRANSPORTER G FAMILY MEMBER 28"/>
    <property type="match status" value="1"/>
</dbReference>
<keyword evidence="8" id="KW-0175">Coiled coil</keyword>
<evidence type="ECO:0000256" key="9">
    <source>
        <dbReference type="SAM" id="Phobius"/>
    </source>
</evidence>
<evidence type="ECO:0000313" key="13">
    <source>
        <dbReference type="Proteomes" id="UP000515819"/>
    </source>
</evidence>
<evidence type="ECO:0000256" key="8">
    <source>
        <dbReference type="SAM" id="Coils"/>
    </source>
</evidence>
<feature type="transmembrane region" description="Helical" evidence="9">
    <location>
        <begin position="658"/>
        <end position="679"/>
    </location>
</feature>
<keyword evidence="13" id="KW-1185">Reference proteome</keyword>
<dbReference type="KEGG" id="wcp:H9Q76_08980"/>
<evidence type="ECO:0000256" key="1">
    <source>
        <dbReference type="ARBA" id="ARBA00004141"/>
    </source>
</evidence>
<dbReference type="PROSITE" id="PS50006">
    <property type="entry name" value="FHA_DOMAIN"/>
    <property type="match status" value="2"/>
</dbReference>
<evidence type="ECO:0000256" key="5">
    <source>
        <dbReference type="ARBA" id="ARBA00022840"/>
    </source>
</evidence>
<dbReference type="GO" id="GO:0140359">
    <property type="term" value="F:ABC-type transporter activity"/>
    <property type="evidence" value="ECO:0007669"/>
    <property type="project" value="InterPro"/>
</dbReference>
<feature type="transmembrane region" description="Helical" evidence="9">
    <location>
        <begin position="539"/>
        <end position="560"/>
    </location>
</feature>
<accession>A0A7G9FJZ9</accession>
<dbReference type="Gene3D" id="2.60.200.20">
    <property type="match status" value="2"/>
</dbReference>
<dbReference type="InterPro" id="IPR008984">
    <property type="entry name" value="SMAD_FHA_dom_sf"/>
</dbReference>
<feature type="domain" description="FHA" evidence="10">
    <location>
        <begin position="155"/>
        <end position="204"/>
    </location>
</feature>
<dbReference type="Proteomes" id="UP000515819">
    <property type="component" value="Chromosome"/>
</dbReference>
<dbReference type="PROSITE" id="PS00211">
    <property type="entry name" value="ABC_TRANSPORTER_1"/>
    <property type="match status" value="1"/>
</dbReference>
<dbReference type="Gene3D" id="3.40.50.300">
    <property type="entry name" value="P-loop containing nucleotide triphosphate hydrolases"/>
    <property type="match status" value="1"/>
</dbReference>
<feature type="domain" description="FHA" evidence="10">
    <location>
        <begin position="50"/>
        <end position="94"/>
    </location>
</feature>
<dbReference type="InterPro" id="IPR013525">
    <property type="entry name" value="ABC2_TM"/>
</dbReference>
<reference evidence="12 13" key="1">
    <citation type="submission" date="2020-08" db="EMBL/GenBank/DDBJ databases">
        <authorList>
            <person name="Liu C."/>
            <person name="Sun Q."/>
        </authorList>
    </citation>
    <scope>NUCLEOTIDE SEQUENCE [LARGE SCALE GENOMIC DNA]</scope>
    <source>
        <strain evidence="12 13">NSJ-4</strain>
    </source>
</reference>
<dbReference type="SMART" id="SM00240">
    <property type="entry name" value="FHA"/>
    <property type="match status" value="2"/>
</dbReference>
<dbReference type="PANTHER" id="PTHR48041:SF139">
    <property type="entry name" value="PROTEIN SCARLET"/>
    <property type="match status" value="1"/>
</dbReference>
<gene>
    <name evidence="12" type="ORF">H9Q76_08980</name>
</gene>
<sequence>MGDREEKTVLFDESMLQQYQKNTTGKSSLVIVDGSGIQEYDLSKFVDGAYTFGRNENNSIRLNSSIVSGNHGELYLQEGRCYIRDNHSSNGSYLAYGTQFIQMAPDQYYGGDGRDMIVRLGTNHSMDGIDPVLLLYNGQQKEGRWKTYSLHDGDNSIGRAADCDIRLKNVAISRYHAGVRKVKNQFYVFDNGSTNGVFVNGSRIVKPYCLSNKDIFTILNTTFIYDGNVLYYKVNPEGIALEVHDLNKEVPAKGGKKTILDKVSLSIGANEFVAIIGGSGAGKTTLMTAMSGFDSKVTGHVYCNGTDLHENFQTLKNIIGFVPQQDIIYENITLKKMLYYTAKMKMPQDTSNQEIEERIEEVLRMVELSEHKDTYIRRLSGGQKKRASIAVELLANPGLFFLDEPTSGLDPGTEEHLMRTLSKLSKEQEKTIVMVTHTINNLDLCDKVIIMGYGGRLCYCGSPAGIKDFFHTDNLVKVYDIITADSKGWETQFKMSGINAVSGQVRESNGEAIKPRTVSGFAQLGILVRRYTTLIMNDVQRLALIFGQPLIIGLLLTLVARSGIYELFTETQSILFTLMSGGIWMGLLNTIQEVNKERVILKREYMGNLKLPIYMLSKYIVQGVISLIQAVILVLTFVLIKGAPDCKGVIFSNATVEIIVLIFLTIYAAAGMGLLLSSITKSADRAMAIAPFVLIVQLIFSGILFELNGVTDKLSYLTYSRWAMESIGSTCDLNSLDPPGQEESEQVEEQFDDLVATCNDAIAEMQEAYDEKINELQDAVETYSALANNPQTFEEYTSEPQTIEAEYEPAETEENKMYVRSKARTVRSWLILYGSTFLCAGVSVLVLRKLKDEQR</sequence>
<dbReference type="CDD" id="cd00060">
    <property type="entry name" value="FHA"/>
    <property type="match status" value="2"/>
</dbReference>
<feature type="transmembrane region" description="Helical" evidence="9">
    <location>
        <begin position="686"/>
        <end position="705"/>
    </location>
</feature>
<organism evidence="12 13">
    <name type="scientific">Wujia chipingensis</name>
    <dbReference type="NCBI Taxonomy" id="2763670"/>
    <lineage>
        <taxon>Bacteria</taxon>
        <taxon>Bacillati</taxon>
        <taxon>Bacillota</taxon>
        <taxon>Clostridia</taxon>
        <taxon>Lachnospirales</taxon>
        <taxon>Lachnospiraceae</taxon>
        <taxon>Wujia</taxon>
    </lineage>
</organism>
<feature type="transmembrane region" description="Helical" evidence="9">
    <location>
        <begin position="572"/>
        <end position="591"/>
    </location>
</feature>
<evidence type="ECO:0000256" key="4">
    <source>
        <dbReference type="ARBA" id="ARBA00022741"/>
    </source>
</evidence>
<evidence type="ECO:0000256" key="6">
    <source>
        <dbReference type="ARBA" id="ARBA00022989"/>
    </source>
</evidence>
<keyword evidence="7 9" id="KW-0472">Membrane</keyword>
<keyword evidence="4" id="KW-0547">Nucleotide-binding</keyword>
<dbReference type="InterPro" id="IPR003593">
    <property type="entry name" value="AAA+_ATPase"/>
</dbReference>
<evidence type="ECO:0000256" key="2">
    <source>
        <dbReference type="ARBA" id="ARBA00022448"/>
    </source>
</evidence>
<dbReference type="Pfam" id="PF00498">
    <property type="entry name" value="FHA"/>
    <property type="match status" value="2"/>
</dbReference>
<name>A0A7G9FJZ9_9FIRM</name>
<comment type="subcellular location">
    <subcellularLocation>
        <location evidence="1">Membrane</location>
        <topology evidence="1">Multi-pass membrane protein</topology>
    </subcellularLocation>
</comment>
<protein>
    <submittedName>
        <fullName evidence="12">ATP-binding cassette domain-containing protein</fullName>
    </submittedName>
</protein>
<feature type="transmembrane region" description="Helical" evidence="9">
    <location>
        <begin position="611"/>
        <end position="638"/>
    </location>
</feature>
<dbReference type="EMBL" id="CP060632">
    <property type="protein sequence ID" value="QNL98880.1"/>
    <property type="molecule type" value="Genomic_DNA"/>
</dbReference>
<dbReference type="PROSITE" id="PS50893">
    <property type="entry name" value="ABC_TRANSPORTER_2"/>
    <property type="match status" value="1"/>
</dbReference>
<dbReference type="GO" id="GO:0005524">
    <property type="term" value="F:ATP binding"/>
    <property type="evidence" value="ECO:0007669"/>
    <property type="project" value="UniProtKB-KW"/>
</dbReference>
<keyword evidence="6 9" id="KW-1133">Transmembrane helix</keyword>
<feature type="coiled-coil region" evidence="8">
    <location>
        <begin position="762"/>
        <end position="789"/>
    </location>
</feature>